<comment type="caution">
    <text evidence="2">The sequence shown here is derived from an EMBL/GenBank/DDBJ whole genome shotgun (WGS) entry which is preliminary data.</text>
</comment>
<dbReference type="EMBL" id="CACVBS010000077">
    <property type="protein sequence ID" value="CAA7269315.1"/>
    <property type="molecule type" value="Genomic_DNA"/>
</dbReference>
<feature type="region of interest" description="Disordered" evidence="1">
    <location>
        <begin position="660"/>
        <end position="690"/>
    </location>
</feature>
<evidence type="ECO:0000256" key="1">
    <source>
        <dbReference type="SAM" id="MobiDB-lite"/>
    </source>
</evidence>
<feature type="region of interest" description="Disordered" evidence="1">
    <location>
        <begin position="1"/>
        <end position="25"/>
    </location>
</feature>
<accession>A0A8S0W3Y7</accession>
<evidence type="ECO:0000313" key="3">
    <source>
        <dbReference type="Proteomes" id="UP000467700"/>
    </source>
</evidence>
<protein>
    <submittedName>
        <fullName evidence="2">Uncharacterized protein</fullName>
    </submittedName>
</protein>
<reference evidence="2 3" key="1">
    <citation type="submission" date="2020-01" db="EMBL/GenBank/DDBJ databases">
        <authorList>
            <person name="Gupta K D."/>
        </authorList>
    </citation>
    <scope>NUCLEOTIDE SEQUENCE [LARGE SCALE GENOMIC DNA]</scope>
</reference>
<evidence type="ECO:0000313" key="2">
    <source>
        <dbReference type="EMBL" id="CAA7269315.1"/>
    </source>
</evidence>
<sequence>MNGRAPDGNNLPSALHARTEDDPAGFSTCHVQELKTKIRVMRLRADNVQQVLGVPSHQFYDVLPKVFEQLVDPELDEMALYHFTVAIRDYMSNDERPEGHMGFDSFEEAAFEGGIVKTMMEITQDPRTDKWHGLSAYFALDSMWHLMRTGRSDQRRELLKQLLEHKALEICLDKVQNHPLIIHRQCAVNLLRSFASESFLGELITRSQTSDVMVRMCEWILAGHSLGAQQMGDPSTTWQSFLCFGKFGAPREKAARYAPRYYAMSQENAAWTVQGLVLRVPPPNQGFCYEVLKHNPALIDLLFRAAAVPRPAWYPESAVDSILCEAITMLFRLPQLVIPGVIAHDYETSVKKVGEDEWKGLLDSLNLLTSRPNWIQLIANVWEMIEDERWQSLKQMVARVKQDYHAQADVSRETLLQIFEYRGSCRICMLRLIATITHLPNCGLSEGDLLMLLRISNAAVRPVKKMHQISSEADTYTYIENALELFRKPLYSVFTQDEVEPPLQVADEPVLGPTAHTRLLTLLAERNALQKISKLAKPPKGVYSRATLAEFKCMTSPEGIQQFLATATKRVTARREEGHKRFREKQEMDYACIAYFTAAELAAALVAFDRATDGLYRNNVAGMRREVVLCLGNAAEMALLLKQFQRALYLATGAVEAAERLPSSGGPDSIDKSITEKNQRRVERARAGLS</sequence>
<organism evidence="2 3">
    <name type="scientific">Cyclocybe aegerita</name>
    <name type="common">Black poplar mushroom</name>
    <name type="synonym">Agrocybe aegerita</name>
    <dbReference type="NCBI Taxonomy" id="1973307"/>
    <lineage>
        <taxon>Eukaryota</taxon>
        <taxon>Fungi</taxon>
        <taxon>Dikarya</taxon>
        <taxon>Basidiomycota</taxon>
        <taxon>Agaricomycotina</taxon>
        <taxon>Agaricomycetes</taxon>
        <taxon>Agaricomycetidae</taxon>
        <taxon>Agaricales</taxon>
        <taxon>Agaricineae</taxon>
        <taxon>Bolbitiaceae</taxon>
        <taxon>Cyclocybe</taxon>
    </lineage>
</organism>
<proteinExistence type="predicted"/>
<dbReference type="OrthoDB" id="2932645at2759"/>
<gene>
    <name evidence="2" type="ORF">AAE3_LOCUS11557</name>
</gene>
<dbReference type="Proteomes" id="UP000467700">
    <property type="component" value="Unassembled WGS sequence"/>
</dbReference>
<dbReference type="AlphaFoldDB" id="A0A8S0W3Y7"/>
<keyword evidence="3" id="KW-1185">Reference proteome</keyword>
<name>A0A8S0W3Y7_CYCAE</name>
<feature type="compositionally biased region" description="Basic and acidic residues" evidence="1">
    <location>
        <begin position="669"/>
        <end position="690"/>
    </location>
</feature>